<keyword evidence="4" id="KW-0378">Hydrolase</keyword>
<feature type="region of interest" description="Disordered" evidence="9">
    <location>
        <begin position="653"/>
        <end position="684"/>
    </location>
</feature>
<name>A0AAD5Q2X8_PYTIN</name>
<dbReference type="Proteomes" id="UP001209570">
    <property type="component" value="Unassembled WGS sequence"/>
</dbReference>
<feature type="signal peptide" evidence="11">
    <location>
        <begin position="1"/>
        <end position="29"/>
    </location>
</feature>
<evidence type="ECO:0000256" key="9">
    <source>
        <dbReference type="SAM" id="MobiDB-lite"/>
    </source>
</evidence>
<dbReference type="GO" id="GO:0052861">
    <property type="term" value="F:endo-1,3(4)-beta-glucanase activity"/>
    <property type="evidence" value="ECO:0007669"/>
    <property type="project" value="InterPro"/>
</dbReference>
<keyword evidence="11" id="KW-0732">Signal</keyword>
<keyword evidence="10" id="KW-0472">Membrane</keyword>
<comment type="caution">
    <text evidence="14">The sequence shown here is derived from an EMBL/GenBank/DDBJ whole genome shotgun (WGS) entry which is preliminary data.</text>
</comment>
<reference evidence="14" key="1">
    <citation type="submission" date="2021-12" db="EMBL/GenBank/DDBJ databases">
        <title>Prjna785345.</title>
        <authorList>
            <person name="Rujirawat T."/>
            <person name="Krajaejun T."/>
        </authorList>
    </citation>
    <scope>NUCLEOTIDE SEQUENCE</scope>
    <source>
        <strain evidence="14">Pi057C3</strain>
    </source>
</reference>
<evidence type="ECO:0000313" key="15">
    <source>
        <dbReference type="Proteomes" id="UP001209570"/>
    </source>
</evidence>
<evidence type="ECO:0000259" key="13">
    <source>
        <dbReference type="Pfam" id="PF17652"/>
    </source>
</evidence>
<keyword evidence="5" id="KW-0119">Carbohydrate metabolism</keyword>
<dbReference type="InterPro" id="IPR040451">
    <property type="entry name" value="GH81_N"/>
</dbReference>
<evidence type="ECO:0000256" key="2">
    <source>
        <dbReference type="ARBA" id="ARBA00010730"/>
    </source>
</evidence>
<dbReference type="PANTHER" id="PTHR31983">
    <property type="entry name" value="ENDO-1,3(4)-BETA-GLUCANASE 1"/>
    <property type="match status" value="1"/>
</dbReference>
<evidence type="ECO:0000256" key="7">
    <source>
        <dbReference type="ARBA" id="ARBA00023316"/>
    </source>
</evidence>
<protein>
    <recommendedName>
        <fullName evidence="3">glucan endo-1,3-beta-D-glucosidase</fullName>
        <ecNumber evidence="3">3.2.1.39</ecNumber>
    </recommendedName>
</protein>
<keyword evidence="8" id="KW-0624">Polysaccharide degradation</keyword>
<comment type="catalytic activity">
    <reaction evidence="1">
        <text>Hydrolysis of (1-&gt;3)-beta-D-glucosidic linkages in (1-&gt;3)-beta-D-glucans.</text>
        <dbReference type="EC" id="3.2.1.39"/>
    </reaction>
</comment>
<dbReference type="GO" id="GO:0042973">
    <property type="term" value="F:glucan endo-1,3-beta-D-glucosidase activity"/>
    <property type="evidence" value="ECO:0007669"/>
    <property type="project" value="UniProtKB-EC"/>
</dbReference>
<dbReference type="AlphaFoldDB" id="A0AAD5Q2X8"/>
<dbReference type="GO" id="GO:0000272">
    <property type="term" value="P:polysaccharide catabolic process"/>
    <property type="evidence" value="ECO:0007669"/>
    <property type="project" value="UniProtKB-KW"/>
</dbReference>
<evidence type="ECO:0000313" key="14">
    <source>
        <dbReference type="EMBL" id="KAJ0393407.1"/>
    </source>
</evidence>
<feature type="domain" description="Glycosyl hydrolase family 81 N-terminal" evidence="12">
    <location>
        <begin position="64"/>
        <end position="234"/>
    </location>
</feature>
<organism evidence="14 15">
    <name type="scientific">Pythium insidiosum</name>
    <name type="common">Pythiosis disease agent</name>
    <dbReference type="NCBI Taxonomy" id="114742"/>
    <lineage>
        <taxon>Eukaryota</taxon>
        <taxon>Sar</taxon>
        <taxon>Stramenopiles</taxon>
        <taxon>Oomycota</taxon>
        <taxon>Peronosporomycetes</taxon>
        <taxon>Pythiales</taxon>
        <taxon>Pythiaceae</taxon>
        <taxon>Pythium</taxon>
    </lineage>
</organism>
<feature type="transmembrane region" description="Helical" evidence="10">
    <location>
        <begin position="544"/>
        <end position="565"/>
    </location>
</feature>
<dbReference type="InterPro" id="IPR040720">
    <property type="entry name" value="GH81_C"/>
</dbReference>
<dbReference type="GO" id="GO:0071555">
    <property type="term" value="P:cell wall organization"/>
    <property type="evidence" value="ECO:0007669"/>
    <property type="project" value="UniProtKB-KW"/>
</dbReference>
<proteinExistence type="inferred from homology"/>
<dbReference type="EMBL" id="JAKCXM010000497">
    <property type="protein sequence ID" value="KAJ0393407.1"/>
    <property type="molecule type" value="Genomic_DNA"/>
</dbReference>
<feature type="domain" description="Glycosyl hydrolase family 81 C-terminal" evidence="13">
    <location>
        <begin position="239"/>
        <end position="477"/>
    </location>
</feature>
<keyword evidence="15" id="KW-1185">Reference proteome</keyword>
<dbReference type="Gene3D" id="2.70.98.30">
    <property type="entry name" value="Golgi alpha-mannosidase II, domain 4"/>
    <property type="match status" value="1"/>
</dbReference>
<evidence type="ECO:0000256" key="8">
    <source>
        <dbReference type="ARBA" id="ARBA00023326"/>
    </source>
</evidence>
<dbReference type="EC" id="3.2.1.39" evidence="3"/>
<keyword evidence="6" id="KW-0326">Glycosidase</keyword>
<dbReference type="Gene3D" id="1.20.5.420">
    <property type="entry name" value="Immunoglobulin FC, subunit C"/>
    <property type="match status" value="1"/>
</dbReference>
<keyword evidence="10" id="KW-0812">Transmembrane</keyword>
<dbReference type="Pfam" id="PF03639">
    <property type="entry name" value="Glyco_hydro_81"/>
    <property type="match status" value="1"/>
</dbReference>
<evidence type="ECO:0000256" key="6">
    <source>
        <dbReference type="ARBA" id="ARBA00023295"/>
    </source>
</evidence>
<evidence type="ECO:0000256" key="4">
    <source>
        <dbReference type="ARBA" id="ARBA00022801"/>
    </source>
</evidence>
<dbReference type="Pfam" id="PF17652">
    <property type="entry name" value="Glyco_hydro81C"/>
    <property type="match status" value="1"/>
</dbReference>
<keyword evidence="10" id="KW-1133">Transmembrane helix</keyword>
<feature type="chain" id="PRO_5042187681" description="glucan endo-1,3-beta-D-glucosidase" evidence="11">
    <location>
        <begin position="30"/>
        <end position="1070"/>
    </location>
</feature>
<evidence type="ECO:0000256" key="3">
    <source>
        <dbReference type="ARBA" id="ARBA00012780"/>
    </source>
</evidence>
<dbReference type="PANTHER" id="PTHR31983:SF0">
    <property type="entry name" value="GLUCAN ENDO-1,3-BETA-D-GLUCOSIDASE 2"/>
    <property type="match status" value="1"/>
</dbReference>
<evidence type="ECO:0000256" key="10">
    <source>
        <dbReference type="SAM" id="Phobius"/>
    </source>
</evidence>
<evidence type="ECO:0000256" key="11">
    <source>
        <dbReference type="SAM" id="SignalP"/>
    </source>
</evidence>
<accession>A0AAD5Q2X8</accession>
<evidence type="ECO:0000259" key="12">
    <source>
        <dbReference type="Pfam" id="PF03639"/>
    </source>
</evidence>
<dbReference type="InterPro" id="IPR005200">
    <property type="entry name" value="Endo-beta-glucanase"/>
</dbReference>
<evidence type="ECO:0000256" key="1">
    <source>
        <dbReference type="ARBA" id="ARBA00000382"/>
    </source>
</evidence>
<evidence type="ECO:0000256" key="5">
    <source>
        <dbReference type="ARBA" id="ARBA00023277"/>
    </source>
</evidence>
<sequence length="1070" mass="117511">MSSSRAARWLWAVVLSMAVSVAAVSSTSALPFAIESNPFSISSALFSVSSPQENGSSPALGHVDGRPFPTGAWWTNLVIDKGDTTIVPMPYAVRVREGKLHVSYPFRVVLPTVIQSGFVSEVVLSAAVATSLQHQVVDFDALSVAVAFKSSVNASFTAHLVRGSPFMTVEYSAATPTIESMDGVQITGFRRLDADSALDTKGQRVPFAVFALQLSNGHIWYVFASDAAIELALSADRRRFHYGYFVYALAAVRRFDPAFIDAHATAIAMLIGDIGTPLDRGTAFFSNLPALDYFPTARHKDWFVGHSYASGLFPMEVGKSQESSSESVNAYYALSLFGSLDGDEEANAYVHFARVLLALEIRATKMYWHMRENSQIYEPVFAKNAMVGVVGEMSVVYSTWFGDRPEYVHGINMIPITPITSKLMVEAYVAREFPLLRDSLANLGAVDIWKSVLVMNHAILDAEAAWKELTKSVTAFDTWNSRANALYWIATRPSWYEQKNRKRLTVPNYHEDDKCFGYPECSAEASTSAGESSAPEHHSVVSQVMAIVVGVFLLGACVFCLAMCYRRRHYAPIEHDMRAWYCTVLMLVVAGGFVYLLFCAHEDGTDDYKLATAAMQAVAAEIAATDATLALLLGFVVAGVTVARGEAAEGEALSEVESRGADVTGASVSDARGSEPLDGGAAATPGADWLLAEQHHSSEVEFKALGWQHPSGMPQQSSPSVAHRGSPLQVASVVAADETAESAKSAQTTRYALHSEDSNARPLQWVAHVRLTPELLQRLQQNPESVTIQLNAQASTATRGATSRPSSLLSIVDNDGNDCAEYELLSFREDPHLNHVCAFRSESSPSTSAAGYALHMVGRVHQKLIVQRMLDNTEKDRMKDRHAKSVLESKSRSAKLLENVNMTAKRSAMRTTRSQRVSIGPMDAHTTGATEKPAELTVSRKRRRLLRLPDLSSLPEHVQGICKRVSEYKLRSAIRDDEDYDSFVADYERLRDEWDQLDKIYSIEIILTEGLHIQRSLASDPDTVKAIDQQLVQDAVMKRETLHFLQESMATIHKLLASLQSAIAAFDRRH</sequence>
<dbReference type="PROSITE" id="PS52008">
    <property type="entry name" value="GH81"/>
    <property type="match status" value="1"/>
</dbReference>
<comment type="similarity">
    <text evidence="2">Belongs to the glycosyl hydrolase 81 family.</text>
</comment>
<keyword evidence="7" id="KW-0961">Cell wall biogenesis/degradation</keyword>
<gene>
    <name evidence="14" type="ORF">P43SY_000561</name>
</gene>
<feature type="transmembrane region" description="Helical" evidence="10">
    <location>
        <begin position="577"/>
        <end position="598"/>
    </location>
</feature>